<reference evidence="7 8" key="1">
    <citation type="submission" date="2020-08" db="EMBL/GenBank/DDBJ databases">
        <title>A Genomic Blueprint of the Chicken Gut Microbiome.</title>
        <authorList>
            <person name="Gilroy R."/>
            <person name="Ravi A."/>
            <person name="Getino M."/>
            <person name="Pursley I."/>
            <person name="Horton D.L."/>
            <person name="Alikhan N.-F."/>
            <person name="Baker D."/>
            <person name="Gharbi K."/>
            <person name="Hall N."/>
            <person name="Watson M."/>
            <person name="Adriaenssens E.M."/>
            <person name="Foster-Nyarko E."/>
            <person name="Jarju S."/>
            <person name="Secka A."/>
            <person name="Antonio M."/>
            <person name="Oren A."/>
            <person name="Chaudhuri R."/>
            <person name="La Ragione R.M."/>
            <person name="Hildebrand F."/>
            <person name="Pallen M.J."/>
        </authorList>
    </citation>
    <scope>NUCLEOTIDE SEQUENCE [LARGE SCALE GENOMIC DNA]</scope>
    <source>
        <strain evidence="7 8">Sa1YVA5</strain>
    </source>
</reference>
<dbReference type="NCBIfam" id="NF005919">
    <property type="entry name" value="PRK07920.1"/>
    <property type="match status" value="1"/>
</dbReference>
<keyword evidence="2" id="KW-1003">Cell membrane</keyword>
<dbReference type="GO" id="GO:0009247">
    <property type="term" value="P:glycolipid biosynthetic process"/>
    <property type="evidence" value="ECO:0007669"/>
    <property type="project" value="UniProtKB-ARBA"/>
</dbReference>
<sequence length="310" mass="34192">MSMREVLRDVLRGENLSALGYLAGWRLVRVLPLPVARRLFDAGADLASRRGTGMPMLRANLARVVGADNVTDQLIREATRSYARYWMEAFRLPSIAGDPDLSRVLIEGLVGREHLDASLESGRGVILTLPHTGNWDMAGVLLVAYHGQFTTVAERVRPEALFNAFVEFRESLGFEVIPHTGGDTPPYERLKAVLESGGVVCLLGERDLRHTGVRTTFFGEETSMPAGPARLAMETGACLHVVHSWFEGEQWGVSVSPELEVDTLSGTVQRIANLFATNIQEHPADWHMLQPLWFSDLDPGRGPNGPRAED</sequence>
<comment type="subcellular location">
    <subcellularLocation>
        <location evidence="1">Cell inner membrane</location>
    </subcellularLocation>
</comment>
<evidence type="ECO:0000256" key="6">
    <source>
        <dbReference type="ARBA" id="ARBA00023315"/>
    </source>
</evidence>
<dbReference type="CDD" id="cd07984">
    <property type="entry name" value="LPLAT_LABLAT-like"/>
    <property type="match status" value="1"/>
</dbReference>
<proteinExistence type="predicted"/>
<evidence type="ECO:0000256" key="5">
    <source>
        <dbReference type="ARBA" id="ARBA00023136"/>
    </source>
</evidence>
<name>A0A8I0HQ77_9CORY</name>
<keyword evidence="4 7" id="KW-0808">Transferase</keyword>
<keyword evidence="8" id="KW-1185">Reference proteome</keyword>
<evidence type="ECO:0000256" key="2">
    <source>
        <dbReference type="ARBA" id="ARBA00022475"/>
    </source>
</evidence>
<dbReference type="PANTHER" id="PTHR30606">
    <property type="entry name" value="LIPID A BIOSYNTHESIS LAUROYL ACYLTRANSFERASE"/>
    <property type="match status" value="1"/>
</dbReference>
<dbReference type="PANTHER" id="PTHR30606:SF10">
    <property type="entry name" value="PHOSPHATIDYLINOSITOL MANNOSIDE ACYLTRANSFERASE"/>
    <property type="match status" value="1"/>
</dbReference>
<accession>A0A8I0HQ77</accession>
<dbReference type="EMBL" id="JACSPR010000005">
    <property type="protein sequence ID" value="MBD8030292.1"/>
    <property type="molecule type" value="Genomic_DNA"/>
</dbReference>
<dbReference type="GO" id="GO:0016746">
    <property type="term" value="F:acyltransferase activity"/>
    <property type="evidence" value="ECO:0007669"/>
    <property type="project" value="UniProtKB-KW"/>
</dbReference>
<dbReference type="InterPro" id="IPR004960">
    <property type="entry name" value="LipA_acyltrans"/>
</dbReference>
<evidence type="ECO:0000313" key="8">
    <source>
        <dbReference type="Proteomes" id="UP000650224"/>
    </source>
</evidence>
<dbReference type="RefSeq" id="WP_191733521.1">
    <property type="nucleotide sequence ID" value="NZ_JACSPR010000005.1"/>
</dbReference>
<keyword evidence="3" id="KW-0997">Cell inner membrane</keyword>
<organism evidence="7 8">
    <name type="scientific">Corynebacterium gallinarum</name>
    <dbReference type="NCBI Taxonomy" id="2762214"/>
    <lineage>
        <taxon>Bacteria</taxon>
        <taxon>Bacillati</taxon>
        <taxon>Actinomycetota</taxon>
        <taxon>Actinomycetes</taxon>
        <taxon>Mycobacteriales</taxon>
        <taxon>Corynebacteriaceae</taxon>
        <taxon>Corynebacterium</taxon>
    </lineage>
</organism>
<evidence type="ECO:0000256" key="4">
    <source>
        <dbReference type="ARBA" id="ARBA00022679"/>
    </source>
</evidence>
<comment type="caution">
    <text evidence="7">The sequence shown here is derived from an EMBL/GenBank/DDBJ whole genome shotgun (WGS) entry which is preliminary data.</text>
</comment>
<dbReference type="Proteomes" id="UP000650224">
    <property type="component" value="Unassembled WGS sequence"/>
</dbReference>
<evidence type="ECO:0000256" key="1">
    <source>
        <dbReference type="ARBA" id="ARBA00004533"/>
    </source>
</evidence>
<keyword evidence="6 7" id="KW-0012">Acyltransferase</keyword>
<keyword evidence="5" id="KW-0472">Membrane</keyword>
<gene>
    <name evidence="7" type="ORF">H9627_08175</name>
</gene>
<evidence type="ECO:0000313" key="7">
    <source>
        <dbReference type="EMBL" id="MBD8030292.1"/>
    </source>
</evidence>
<dbReference type="AlphaFoldDB" id="A0A8I0HQ77"/>
<dbReference type="Pfam" id="PF03279">
    <property type="entry name" value="Lip_A_acyltrans"/>
    <property type="match status" value="1"/>
</dbReference>
<dbReference type="GO" id="GO:0005886">
    <property type="term" value="C:plasma membrane"/>
    <property type="evidence" value="ECO:0007669"/>
    <property type="project" value="UniProtKB-SubCell"/>
</dbReference>
<evidence type="ECO:0000256" key="3">
    <source>
        <dbReference type="ARBA" id="ARBA00022519"/>
    </source>
</evidence>
<protein>
    <submittedName>
        <fullName evidence="7">Phosphatidylinositol mannoside acyltransferase</fullName>
    </submittedName>
</protein>